<dbReference type="Gene3D" id="3.40.190.290">
    <property type="match status" value="1"/>
</dbReference>
<evidence type="ECO:0000256" key="4">
    <source>
        <dbReference type="ARBA" id="ARBA00023163"/>
    </source>
</evidence>
<feature type="domain" description="HTH lysR-type" evidence="5">
    <location>
        <begin position="1"/>
        <end position="58"/>
    </location>
</feature>
<dbReference type="Pfam" id="PF00126">
    <property type="entry name" value="HTH_1"/>
    <property type="match status" value="1"/>
</dbReference>
<evidence type="ECO:0000256" key="3">
    <source>
        <dbReference type="ARBA" id="ARBA00023125"/>
    </source>
</evidence>
<keyword evidence="4" id="KW-0804">Transcription</keyword>
<dbReference type="AlphaFoldDB" id="A0AAE3KZV8"/>
<keyword evidence="7" id="KW-1185">Reference proteome</keyword>
<dbReference type="InterPro" id="IPR000847">
    <property type="entry name" value="LysR_HTH_N"/>
</dbReference>
<dbReference type="PRINTS" id="PR00039">
    <property type="entry name" value="HTHLYSR"/>
</dbReference>
<proteinExistence type="inferred from homology"/>
<protein>
    <submittedName>
        <fullName evidence="6">LysR family transcriptional regulator</fullName>
    </submittedName>
</protein>
<evidence type="ECO:0000313" key="7">
    <source>
        <dbReference type="Proteomes" id="UP001205748"/>
    </source>
</evidence>
<evidence type="ECO:0000256" key="1">
    <source>
        <dbReference type="ARBA" id="ARBA00009437"/>
    </source>
</evidence>
<dbReference type="FunFam" id="1.10.10.10:FF:000001">
    <property type="entry name" value="LysR family transcriptional regulator"/>
    <property type="match status" value="1"/>
</dbReference>
<reference evidence="6" key="1">
    <citation type="submission" date="2022-07" db="EMBL/GenBank/DDBJ databases">
        <title>Enhanced cultured diversity of the mouse gut microbiota enables custom-made synthetic communities.</title>
        <authorList>
            <person name="Afrizal A."/>
        </authorList>
    </citation>
    <scope>NUCLEOTIDE SEQUENCE</scope>
    <source>
        <strain evidence="6">DSM 28593</strain>
    </source>
</reference>
<comment type="similarity">
    <text evidence="1">Belongs to the LysR transcriptional regulatory family.</text>
</comment>
<evidence type="ECO:0000313" key="6">
    <source>
        <dbReference type="EMBL" id="MCR1899805.1"/>
    </source>
</evidence>
<dbReference type="SUPFAM" id="SSF46785">
    <property type="entry name" value="Winged helix' DNA-binding domain"/>
    <property type="match status" value="1"/>
</dbReference>
<dbReference type="Pfam" id="PF03466">
    <property type="entry name" value="LysR_substrate"/>
    <property type="match status" value="1"/>
</dbReference>
<dbReference type="RefSeq" id="WP_257532525.1">
    <property type="nucleotide sequence ID" value="NZ_JANKAS010000013.1"/>
</dbReference>
<dbReference type="SUPFAM" id="SSF53850">
    <property type="entry name" value="Periplasmic binding protein-like II"/>
    <property type="match status" value="1"/>
</dbReference>
<dbReference type="GO" id="GO:0003700">
    <property type="term" value="F:DNA-binding transcription factor activity"/>
    <property type="evidence" value="ECO:0007669"/>
    <property type="project" value="InterPro"/>
</dbReference>
<dbReference type="InterPro" id="IPR036388">
    <property type="entry name" value="WH-like_DNA-bd_sf"/>
</dbReference>
<accession>A0AAE3KZV8</accession>
<sequence>MQFHQLEYVLAVAKFHSFTRAAEEINISQSSISQQINNLEKELGVNLFIRTTRSVKLTSAGAAFVEHAARIMSEITAANQCIQEYASVNRGHLTLGIIPIVGHYFIPHLLASFQKKYPDIQLSLLENQCDELLEMLHSSKIDAAFVQQISPDYTFQYVPLVTDQMVVLTSAEHPLASKKSVHLKQLKNENFITTPITSGHYHDFFNACQAMNFNPKIRMTCSSVKTILGLVSEDLGITVLSSRVAATIDQNPGITTLTLSPPINRKIFLTINKTTNISPALKVFVDFTASWIESKIS</sequence>
<dbReference type="GO" id="GO:0005829">
    <property type="term" value="C:cytosol"/>
    <property type="evidence" value="ECO:0007669"/>
    <property type="project" value="TreeGrafter"/>
</dbReference>
<comment type="caution">
    <text evidence="6">The sequence shown here is derived from an EMBL/GenBank/DDBJ whole genome shotgun (WGS) entry which is preliminary data.</text>
</comment>
<evidence type="ECO:0000259" key="5">
    <source>
        <dbReference type="PROSITE" id="PS50931"/>
    </source>
</evidence>
<dbReference type="PANTHER" id="PTHR30419">
    <property type="entry name" value="HTH-TYPE TRANSCRIPTIONAL REGULATOR YBHD"/>
    <property type="match status" value="1"/>
</dbReference>
<dbReference type="PROSITE" id="PS50931">
    <property type="entry name" value="HTH_LYSR"/>
    <property type="match status" value="1"/>
</dbReference>
<dbReference type="GO" id="GO:0003677">
    <property type="term" value="F:DNA binding"/>
    <property type="evidence" value="ECO:0007669"/>
    <property type="project" value="UniProtKB-KW"/>
</dbReference>
<evidence type="ECO:0000256" key="2">
    <source>
        <dbReference type="ARBA" id="ARBA00023015"/>
    </source>
</evidence>
<dbReference type="EMBL" id="JANKAS010000013">
    <property type="protein sequence ID" value="MCR1899805.1"/>
    <property type="molecule type" value="Genomic_DNA"/>
</dbReference>
<dbReference type="PANTHER" id="PTHR30419:SF28">
    <property type="entry name" value="HTH-TYPE TRANSCRIPTIONAL REGULATOR BSDA"/>
    <property type="match status" value="1"/>
</dbReference>
<keyword evidence="3" id="KW-0238">DNA-binding</keyword>
<dbReference type="Proteomes" id="UP001205748">
    <property type="component" value="Unassembled WGS sequence"/>
</dbReference>
<name>A0AAE3KZV8_9FIRM</name>
<keyword evidence="2" id="KW-0805">Transcription regulation</keyword>
<dbReference type="InterPro" id="IPR050950">
    <property type="entry name" value="HTH-type_LysR_regulators"/>
</dbReference>
<organism evidence="6 7">
    <name type="scientific">Irregularibacter muris</name>
    <dbReference type="NCBI Taxonomy" id="1796619"/>
    <lineage>
        <taxon>Bacteria</taxon>
        <taxon>Bacillati</taxon>
        <taxon>Bacillota</taxon>
        <taxon>Clostridia</taxon>
        <taxon>Eubacteriales</taxon>
        <taxon>Eubacteriaceae</taxon>
        <taxon>Irregularibacter</taxon>
    </lineage>
</organism>
<dbReference type="Gene3D" id="1.10.10.10">
    <property type="entry name" value="Winged helix-like DNA-binding domain superfamily/Winged helix DNA-binding domain"/>
    <property type="match status" value="1"/>
</dbReference>
<gene>
    <name evidence="6" type="ORF">NSA47_12560</name>
</gene>
<dbReference type="InterPro" id="IPR005119">
    <property type="entry name" value="LysR_subst-bd"/>
</dbReference>
<dbReference type="InterPro" id="IPR036390">
    <property type="entry name" value="WH_DNA-bd_sf"/>
</dbReference>
<dbReference type="CDD" id="cd05466">
    <property type="entry name" value="PBP2_LTTR_substrate"/>
    <property type="match status" value="1"/>
</dbReference>